<keyword evidence="4" id="KW-0175">Coiled coil</keyword>
<protein>
    <recommendedName>
        <fullName evidence="8">FCH domain-containing protein</fullName>
    </recommendedName>
</protein>
<evidence type="ECO:0000313" key="7">
    <source>
        <dbReference type="Proteomes" id="UP000704712"/>
    </source>
</evidence>
<dbReference type="GO" id="GO:0005886">
    <property type="term" value="C:plasma membrane"/>
    <property type="evidence" value="ECO:0007669"/>
    <property type="project" value="TreeGrafter"/>
</dbReference>
<dbReference type="EMBL" id="JAACNO010001672">
    <property type="protein sequence ID" value="KAF4138422.1"/>
    <property type="molecule type" value="Genomic_DNA"/>
</dbReference>
<feature type="non-terminal residue" evidence="6">
    <location>
        <position position="512"/>
    </location>
</feature>
<name>A0A8S9UG11_PHYIN</name>
<evidence type="ECO:0000256" key="3">
    <source>
        <dbReference type="ARBA" id="ARBA00022553"/>
    </source>
</evidence>
<comment type="caution">
    <text evidence="6">The sequence shown here is derived from an EMBL/GenBank/DDBJ whole genome shotgun (WGS) entry which is preliminary data.</text>
</comment>
<dbReference type="AlphaFoldDB" id="A0A8S9UG11"/>
<dbReference type="SUPFAM" id="SSF103657">
    <property type="entry name" value="BAR/IMD domain-like"/>
    <property type="match status" value="1"/>
</dbReference>
<proteinExistence type="predicted"/>
<evidence type="ECO:0000313" key="6">
    <source>
        <dbReference type="EMBL" id="KAF4138422.1"/>
    </source>
</evidence>
<keyword evidence="3" id="KW-0597">Phosphoprotein</keyword>
<feature type="compositionally biased region" description="Polar residues" evidence="5">
    <location>
        <begin position="438"/>
        <end position="457"/>
    </location>
</feature>
<gene>
    <name evidence="6" type="ORF">GN958_ATG12373</name>
</gene>
<reference evidence="6" key="1">
    <citation type="submission" date="2020-03" db="EMBL/GenBank/DDBJ databases">
        <title>Hybrid Assembly of Korean Phytophthora infestans isolates.</title>
        <authorList>
            <person name="Prokchorchik M."/>
            <person name="Lee Y."/>
            <person name="Seo J."/>
            <person name="Cho J.-H."/>
            <person name="Park Y.-E."/>
            <person name="Jang D.-C."/>
            <person name="Im J.-S."/>
            <person name="Choi J.-G."/>
            <person name="Park H.-J."/>
            <person name="Lee G.-B."/>
            <person name="Lee Y.-G."/>
            <person name="Hong S.-Y."/>
            <person name="Cho K."/>
            <person name="Sohn K.H."/>
        </authorList>
    </citation>
    <scope>NUCLEOTIDE SEQUENCE</scope>
    <source>
        <strain evidence="6">KR_2_A2</strain>
    </source>
</reference>
<dbReference type="InterPro" id="IPR027267">
    <property type="entry name" value="AH/BAR_dom_sf"/>
</dbReference>
<organism evidence="6 7">
    <name type="scientific">Phytophthora infestans</name>
    <name type="common">Potato late blight agent</name>
    <name type="synonym">Botrytis infestans</name>
    <dbReference type="NCBI Taxonomy" id="4787"/>
    <lineage>
        <taxon>Eukaryota</taxon>
        <taxon>Sar</taxon>
        <taxon>Stramenopiles</taxon>
        <taxon>Oomycota</taxon>
        <taxon>Peronosporomycetes</taxon>
        <taxon>Peronosporales</taxon>
        <taxon>Peronosporaceae</taxon>
        <taxon>Phytophthora</taxon>
    </lineage>
</organism>
<evidence type="ECO:0000256" key="1">
    <source>
        <dbReference type="ARBA" id="ARBA00004496"/>
    </source>
</evidence>
<evidence type="ECO:0000256" key="5">
    <source>
        <dbReference type="SAM" id="MobiDB-lite"/>
    </source>
</evidence>
<dbReference type="GO" id="GO:0005737">
    <property type="term" value="C:cytoplasm"/>
    <property type="evidence" value="ECO:0007669"/>
    <property type="project" value="TreeGrafter"/>
</dbReference>
<dbReference type="Gene3D" id="1.20.1270.60">
    <property type="entry name" value="Arfaptin homology (AH) domain/BAR domain"/>
    <property type="match status" value="1"/>
</dbReference>
<evidence type="ECO:0008006" key="8">
    <source>
        <dbReference type="Google" id="ProtNLM"/>
    </source>
</evidence>
<feature type="region of interest" description="Disordered" evidence="5">
    <location>
        <begin position="438"/>
        <end position="487"/>
    </location>
</feature>
<sequence>TAMASPAVQTSALGLESPPDLAFATDLVFNLDDVRAACASDLISHGNLVVMLRSRINLERTYAQELNRMARHSHLGGREHGTMKTAMASLRSQYLNTSVQHQQLAKNLEEDVLQPIEILYECNTEKAQNLTRRVNNAKKDVKAQEDAYRKDYRAFDKNFREASAAFSAAMNSGFSSTLLEDQYHRRISQLEDTDSPVKTKFSTTLSTRTERASGTAALKSIHNRKLVSWLLPSSDSHRKEEMANNTVKQMAAAERSRMKCQQTWQEVEVNRIRMYRTVQDVLAEYQQIAEDRILNITTNLRKHVVFASSALANEQYDWQAIAPKLEDVDVKSDIRDFIRFTRGHKGRIRLTSLTVNDLCNNTTHFLIASPSSKPCRPLRKTCLEIRDISSKKVPFDYDGNQELLCKVLDARSTEVEHQDQSLSTQGEFSRLQIDCSASSTDNDSSVDVETSVAQPNGSHDLKEKRTTAQQNEPENDGDEATPSVSPFESSCSFKNHFFNCELETDTQSDNHL</sequence>
<comment type="subcellular location">
    <subcellularLocation>
        <location evidence="1">Cytoplasm</location>
    </subcellularLocation>
</comment>
<evidence type="ECO:0000256" key="2">
    <source>
        <dbReference type="ARBA" id="ARBA00022490"/>
    </source>
</evidence>
<dbReference type="PANTHER" id="PTHR23065:SF7">
    <property type="entry name" value="NOSTRIN, ISOFORM H"/>
    <property type="match status" value="1"/>
</dbReference>
<accession>A0A8S9UG11</accession>
<dbReference type="Proteomes" id="UP000704712">
    <property type="component" value="Unassembled WGS sequence"/>
</dbReference>
<feature type="coiled-coil region" evidence="4">
    <location>
        <begin position="120"/>
        <end position="147"/>
    </location>
</feature>
<dbReference type="PANTHER" id="PTHR23065">
    <property type="entry name" value="PROLINE-SERINE-THREONINE PHOSPHATASE INTERACTING PROTEIN 1"/>
    <property type="match status" value="1"/>
</dbReference>
<evidence type="ECO:0000256" key="4">
    <source>
        <dbReference type="SAM" id="Coils"/>
    </source>
</evidence>
<keyword evidence="2" id="KW-0963">Cytoplasm</keyword>
<dbReference type="GO" id="GO:0043226">
    <property type="term" value="C:organelle"/>
    <property type="evidence" value="ECO:0007669"/>
    <property type="project" value="UniProtKB-ARBA"/>
</dbReference>